<feature type="active site" description="N6-AMP-lysine intermediate" evidence="14">
    <location>
        <position position="115"/>
    </location>
</feature>
<keyword evidence="10 14" id="KW-0520">NAD</keyword>
<feature type="binding site" evidence="14">
    <location>
        <position position="406"/>
    </location>
    <ligand>
        <name>Zn(2+)</name>
        <dbReference type="ChEBI" id="CHEBI:29105"/>
    </ligand>
</feature>
<feature type="binding site" evidence="14">
    <location>
        <begin position="34"/>
        <end position="38"/>
    </location>
    <ligand>
        <name>NAD(+)</name>
        <dbReference type="ChEBI" id="CHEBI:57540"/>
    </ligand>
</feature>
<dbReference type="InterPro" id="IPR003583">
    <property type="entry name" value="Hlx-hairpin-Hlx_DNA-bd_motif"/>
</dbReference>
<dbReference type="Gene3D" id="2.40.50.140">
    <property type="entry name" value="Nucleic acid-binding proteins"/>
    <property type="match status" value="1"/>
</dbReference>
<dbReference type="SMART" id="SM00292">
    <property type="entry name" value="BRCT"/>
    <property type="match status" value="1"/>
</dbReference>
<dbReference type="GO" id="GO:0006260">
    <property type="term" value="P:DNA replication"/>
    <property type="evidence" value="ECO:0007669"/>
    <property type="project" value="UniProtKB-KW"/>
</dbReference>
<dbReference type="KEGG" id="phe:Phep_3318"/>
<dbReference type="GO" id="GO:0005829">
    <property type="term" value="C:cytosol"/>
    <property type="evidence" value="ECO:0007669"/>
    <property type="project" value="TreeGrafter"/>
</dbReference>
<feature type="domain" description="BRCT" evidence="15">
    <location>
        <begin position="592"/>
        <end position="670"/>
    </location>
</feature>
<dbReference type="PROSITE" id="PS01056">
    <property type="entry name" value="DNA_LIGASE_N2"/>
    <property type="match status" value="1"/>
</dbReference>
<dbReference type="Gene3D" id="1.10.150.20">
    <property type="entry name" value="5' to 3' exonuclease, C-terminal subdomain"/>
    <property type="match status" value="2"/>
</dbReference>
<dbReference type="InterPro" id="IPR012340">
    <property type="entry name" value="NA-bd_OB-fold"/>
</dbReference>
<evidence type="ECO:0000256" key="1">
    <source>
        <dbReference type="ARBA" id="ARBA00004067"/>
    </source>
</evidence>
<dbReference type="InterPro" id="IPR010994">
    <property type="entry name" value="RuvA_2-like"/>
</dbReference>
<evidence type="ECO:0000256" key="8">
    <source>
        <dbReference type="ARBA" id="ARBA00022833"/>
    </source>
</evidence>
<dbReference type="PIRSF" id="PIRSF001604">
    <property type="entry name" value="LigA"/>
    <property type="match status" value="1"/>
</dbReference>
<dbReference type="Gene3D" id="6.20.10.30">
    <property type="match status" value="1"/>
</dbReference>
<name>C6Y469_PEDHD</name>
<evidence type="ECO:0000256" key="13">
    <source>
        <dbReference type="ARBA" id="ARBA00060881"/>
    </source>
</evidence>
<dbReference type="GO" id="GO:0003911">
    <property type="term" value="F:DNA ligase (NAD+) activity"/>
    <property type="evidence" value="ECO:0007669"/>
    <property type="project" value="UniProtKB-UniRule"/>
</dbReference>
<dbReference type="SMART" id="SM00278">
    <property type="entry name" value="HhH1"/>
    <property type="match status" value="3"/>
</dbReference>
<feature type="binding site" evidence="14">
    <location>
        <position position="312"/>
    </location>
    <ligand>
        <name>NAD(+)</name>
        <dbReference type="ChEBI" id="CHEBI:57540"/>
    </ligand>
</feature>
<evidence type="ECO:0000256" key="10">
    <source>
        <dbReference type="ARBA" id="ARBA00023027"/>
    </source>
</evidence>
<dbReference type="Pfam" id="PF03119">
    <property type="entry name" value="DNA_ligase_ZBD"/>
    <property type="match status" value="1"/>
</dbReference>
<dbReference type="EMBL" id="CP001681">
    <property type="protein sequence ID" value="ACU05512.1"/>
    <property type="molecule type" value="Genomic_DNA"/>
</dbReference>
<dbReference type="InterPro" id="IPR004149">
    <property type="entry name" value="Znf_DNAligase_C4"/>
</dbReference>
<evidence type="ECO:0000259" key="15">
    <source>
        <dbReference type="PROSITE" id="PS50172"/>
    </source>
</evidence>
<keyword evidence="14" id="KW-0464">Manganese</keyword>
<accession>C6Y469</accession>
<dbReference type="PANTHER" id="PTHR23389">
    <property type="entry name" value="CHROMOSOME TRANSMISSION FIDELITY FACTOR 18"/>
    <property type="match status" value="1"/>
</dbReference>
<evidence type="ECO:0000256" key="9">
    <source>
        <dbReference type="ARBA" id="ARBA00022842"/>
    </source>
</evidence>
<evidence type="ECO:0000313" key="17">
    <source>
        <dbReference type="Proteomes" id="UP000000852"/>
    </source>
</evidence>
<dbReference type="FunFam" id="1.10.150.20:FF:000007">
    <property type="entry name" value="DNA ligase"/>
    <property type="match status" value="1"/>
</dbReference>
<dbReference type="InterPro" id="IPR001357">
    <property type="entry name" value="BRCT_dom"/>
</dbReference>
<dbReference type="InterPro" id="IPR036420">
    <property type="entry name" value="BRCT_dom_sf"/>
</dbReference>
<comment type="function">
    <text evidence="1 14">DNA ligase that catalyzes the formation of phosphodiester linkages between 5'-phosphoryl and 3'-hydroxyl groups in double-stranded DNA using NAD as a coenzyme and as the energy source for the reaction. It is essential for DNA replication and repair of damaged DNA.</text>
</comment>
<evidence type="ECO:0000256" key="7">
    <source>
        <dbReference type="ARBA" id="ARBA00022763"/>
    </source>
</evidence>
<dbReference type="HOGENOM" id="CLU_007764_2_0_10"/>
<keyword evidence="11 14" id="KW-0234">DNA repair</keyword>
<dbReference type="GO" id="GO:0046872">
    <property type="term" value="F:metal ion binding"/>
    <property type="evidence" value="ECO:0007669"/>
    <property type="project" value="UniProtKB-KW"/>
</dbReference>
<dbReference type="EC" id="6.5.1.2" evidence="2 14"/>
<dbReference type="Gene3D" id="3.30.470.30">
    <property type="entry name" value="DNA ligase/mRNA capping enzyme"/>
    <property type="match status" value="1"/>
</dbReference>
<dbReference type="OrthoDB" id="9759736at2"/>
<gene>
    <name evidence="14" type="primary">ligA</name>
    <name evidence="16" type="ordered locus">Phep_3318</name>
</gene>
<dbReference type="SMART" id="SM00532">
    <property type="entry name" value="LIGANc"/>
    <property type="match status" value="1"/>
</dbReference>
<evidence type="ECO:0000256" key="3">
    <source>
        <dbReference type="ARBA" id="ARBA00013308"/>
    </source>
</evidence>
<keyword evidence="8 14" id="KW-0862">Zinc</keyword>
<feature type="binding site" evidence="14">
    <location>
        <position position="173"/>
    </location>
    <ligand>
        <name>NAD(+)</name>
        <dbReference type="ChEBI" id="CHEBI:57540"/>
    </ligand>
</feature>
<evidence type="ECO:0000256" key="5">
    <source>
        <dbReference type="ARBA" id="ARBA00022705"/>
    </source>
</evidence>
<dbReference type="eggNOG" id="COG0272">
    <property type="taxonomic scope" value="Bacteria"/>
</dbReference>
<dbReference type="SUPFAM" id="SSF50249">
    <property type="entry name" value="Nucleic acid-binding proteins"/>
    <property type="match status" value="1"/>
</dbReference>
<evidence type="ECO:0000256" key="2">
    <source>
        <dbReference type="ARBA" id="ARBA00012722"/>
    </source>
</evidence>
<dbReference type="HAMAP" id="MF_01588">
    <property type="entry name" value="DNA_ligase_A"/>
    <property type="match status" value="1"/>
</dbReference>
<dbReference type="Gene3D" id="1.10.287.610">
    <property type="entry name" value="Helix hairpin bin"/>
    <property type="match status" value="1"/>
</dbReference>
<dbReference type="Proteomes" id="UP000000852">
    <property type="component" value="Chromosome"/>
</dbReference>
<reference evidence="16 17" key="1">
    <citation type="journal article" date="2009" name="Stand. Genomic Sci.">
        <title>Complete genome sequence of Pedobacter heparinus type strain (HIM 762-3).</title>
        <authorList>
            <person name="Han C."/>
            <person name="Spring S."/>
            <person name="Lapidus A."/>
            <person name="Del Rio T.G."/>
            <person name="Tice H."/>
            <person name="Copeland A."/>
            <person name="Cheng J.F."/>
            <person name="Lucas S."/>
            <person name="Chen F."/>
            <person name="Nolan M."/>
            <person name="Bruce D."/>
            <person name="Goodwin L."/>
            <person name="Pitluck S."/>
            <person name="Ivanova N."/>
            <person name="Mavromatis K."/>
            <person name="Mikhailova N."/>
            <person name="Pati A."/>
            <person name="Chen A."/>
            <person name="Palaniappan K."/>
            <person name="Land M."/>
            <person name="Hauser L."/>
            <person name="Chang Y.J."/>
            <person name="Jeffries C.C."/>
            <person name="Saunders E."/>
            <person name="Chertkov O."/>
            <person name="Brettin T."/>
            <person name="Goker M."/>
            <person name="Rohde M."/>
            <person name="Bristow J."/>
            <person name="Eisen J.A."/>
            <person name="Markowitz V."/>
            <person name="Hugenholtz P."/>
            <person name="Kyrpides N.C."/>
            <person name="Klenk H.P."/>
            <person name="Detter J.C."/>
        </authorList>
    </citation>
    <scope>NUCLEOTIDE SEQUENCE [LARGE SCALE GENOMIC DNA]</scope>
    <source>
        <strain evidence="17">ATCC 13125 / DSM 2366 / CIP 104194 / JCM 7457 / NBRC 12017 / NCIMB 9290 / NRRL B-14731 / HIM 762-3</strain>
    </source>
</reference>
<dbReference type="NCBIfam" id="NF005932">
    <property type="entry name" value="PRK07956.1"/>
    <property type="match status" value="1"/>
</dbReference>
<feature type="binding site" evidence="14">
    <location>
        <position position="430"/>
    </location>
    <ligand>
        <name>Zn(2+)</name>
        <dbReference type="ChEBI" id="CHEBI:29105"/>
    </ligand>
</feature>
<feature type="binding site" evidence="14">
    <location>
        <position position="409"/>
    </location>
    <ligand>
        <name>Zn(2+)</name>
        <dbReference type="ChEBI" id="CHEBI:29105"/>
    </ligand>
</feature>
<feature type="binding site" evidence="14">
    <location>
        <position position="113"/>
    </location>
    <ligand>
        <name>NAD(+)</name>
        <dbReference type="ChEBI" id="CHEBI:57540"/>
    </ligand>
</feature>
<keyword evidence="6 14" id="KW-0479">Metal-binding</keyword>
<dbReference type="PANTHER" id="PTHR23389:SF9">
    <property type="entry name" value="DNA LIGASE"/>
    <property type="match status" value="1"/>
</dbReference>
<evidence type="ECO:0000256" key="12">
    <source>
        <dbReference type="ARBA" id="ARBA00034005"/>
    </source>
</evidence>
<evidence type="ECO:0000256" key="14">
    <source>
        <dbReference type="HAMAP-Rule" id="MF_01588"/>
    </source>
</evidence>
<keyword evidence="7 14" id="KW-0227">DNA damage</keyword>
<dbReference type="SUPFAM" id="SSF47781">
    <property type="entry name" value="RuvA domain 2-like"/>
    <property type="match status" value="1"/>
</dbReference>
<dbReference type="FunFam" id="2.40.50.140:FF:000012">
    <property type="entry name" value="DNA ligase"/>
    <property type="match status" value="1"/>
</dbReference>
<dbReference type="PROSITE" id="PS50172">
    <property type="entry name" value="BRCT"/>
    <property type="match status" value="1"/>
</dbReference>
<feature type="binding site" evidence="14">
    <location>
        <position position="136"/>
    </location>
    <ligand>
        <name>NAD(+)</name>
        <dbReference type="ChEBI" id="CHEBI:57540"/>
    </ligand>
</feature>
<dbReference type="SUPFAM" id="SSF56091">
    <property type="entry name" value="DNA ligase/mRNA capping enzyme, catalytic domain"/>
    <property type="match status" value="1"/>
</dbReference>
<dbReference type="RefSeq" id="WP_015809121.1">
    <property type="nucleotide sequence ID" value="NC_013061.1"/>
</dbReference>
<dbReference type="Pfam" id="PF01653">
    <property type="entry name" value="DNA_ligase_aden"/>
    <property type="match status" value="1"/>
</dbReference>
<keyword evidence="5 14" id="KW-0235">DNA replication</keyword>
<dbReference type="FunFam" id="3.30.470.30:FF:000001">
    <property type="entry name" value="DNA ligase"/>
    <property type="match status" value="1"/>
</dbReference>
<dbReference type="CDD" id="cd00114">
    <property type="entry name" value="LIGANc"/>
    <property type="match status" value="1"/>
</dbReference>
<protein>
    <recommendedName>
        <fullName evidence="3 14">DNA ligase</fullName>
        <ecNumber evidence="2 14">6.5.1.2</ecNumber>
    </recommendedName>
    <alternativeName>
        <fullName evidence="14">Polydeoxyribonucleotide synthase [NAD(+)]</fullName>
    </alternativeName>
</protein>
<dbReference type="InterPro" id="IPR013840">
    <property type="entry name" value="DNAligase_N"/>
</dbReference>
<feature type="binding site" evidence="14">
    <location>
        <position position="288"/>
    </location>
    <ligand>
        <name>NAD(+)</name>
        <dbReference type="ChEBI" id="CHEBI:57540"/>
    </ligand>
</feature>
<evidence type="ECO:0000256" key="4">
    <source>
        <dbReference type="ARBA" id="ARBA00022598"/>
    </source>
</evidence>
<evidence type="ECO:0000313" key="16">
    <source>
        <dbReference type="EMBL" id="ACU05512.1"/>
    </source>
</evidence>
<dbReference type="AlphaFoldDB" id="C6Y469"/>
<sequence>MSGSEVKTNMDALVKELNQHSYNYYVLAMPTIADYTFDKKLEELAQLELAYPEFADPNSPTRKVGGDITKIFTTVPHKWPMLSLGNTYNEQDLRDFDERIKKAIGESFEYVCELKFDGLSISLTYDGSKLVRAVTRGDGAKGDDVTANVKTINTIPHQLKEGDVPPLFEIRGEIFMHRAAFERLNKEREELGEVQYANPRNFAAGTVKMQDSKEVAKRPLDCFLYSLNTDKNYFKTHWESLQALKRWGFNVCEHTKLTNSIEDVRSFIKHWENERFKLSYDIDGIVIKVNSYAQQQELGFTAKSPRWAISYKYKAQEVETILDKVTYQVGRTGAVTPVANLKPVQLAGTTVKRATLHNANEIERLDLHEGDSVFVEKGGEIIPKIMNVNLDKRKAGALKIIYPTVCPECATPLIRKEGEVAFYCPNDEACPPQIIGKIQHFISRKAMNIDGLGDETIETFYQRGLIAHISDLYTLHEKAEELKTLERFGEKSIENMLHGIELSKQMPFEKVLFGLGIRYVGETVAKKLAYGVKNVDKLASASLEELTAIDEIGQRIAESIIEYFGKAEHLHQINLLKSYNLKFEVAENEITLQSDKLTGKTFVISGVFENYSREELKDMIESNGGKILSGISAKLNYLVAGDNMGPSKLEKAKKLNVPLISQEDLLELLK</sequence>
<comment type="catalytic activity">
    <reaction evidence="12 14">
        <text>NAD(+) + (deoxyribonucleotide)n-3'-hydroxyl + 5'-phospho-(deoxyribonucleotide)m = (deoxyribonucleotide)n+m + AMP + beta-nicotinamide D-nucleotide.</text>
        <dbReference type="EC" id="6.5.1.2"/>
    </reaction>
</comment>
<dbReference type="GO" id="GO:0006281">
    <property type="term" value="P:DNA repair"/>
    <property type="evidence" value="ECO:0007669"/>
    <property type="project" value="UniProtKB-KW"/>
</dbReference>
<dbReference type="Pfam" id="PF00533">
    <property type="entry name" value="BRCT"/>
    <property type="match status" value="1"/>
</dbReference>
<dbReference type="Gene3D" id="3.40.50.10190">
    <property type="entry name" value="BRCT domain"/>
    <property type="match status" value="1"/>
</dbReference>
<dbReference type="InterPro" id="IPR041663">
    <property type="entry name" value="DisA/LigA_HHH"/>
</dbReference>
<dbReference type="InterPro" id="IPR033136">
    <property type="entry name" value="DNA_ligase_CS"/>
</dbReference>
<organism evidence="16 17">
    <name type="scientific">Pedobacter heparinus (strain ATCC 13125 / DSM 2366 / CIP 104194 / JCM 7457 / NBRC 12017 / NCIMB 9290 / NRRL B-14731 / HIM 762-3)</name>
    <dbReference type="NCBI Taxonomy" id="485917"/>
    <lineage>
        <taxon>Bacteria</taxon>
        <taxon>Pseudomonadati</taxon>
        <taxon>Bacteroidota</taxon>
        <taxon>Sphingobacteriia</taxon>
        <taxon>Sphingobacteriales</taxon>
        <taxon>Sphingobacteriaceae</taxon>
        <taxon>Pedobacter</taxon>
    </lineage>
</organism>
<keyword evidence="9 14" id="KW-0460">Magnesium</keyword>
<proteinExistence type="inferred from homology"/>
<evidence type="ECO:0000256" key="11">
    <source>
        <dbReference type="ARBA" id="ARBA00023204"/>
    </source>
</evidence>
<keyword evidence="4 14" id="KW-0436">Ligase</keyword>
<dbReference type="InterPro" id="IPR013839">
    <property type="entry name" value="DNAligase_adenylation"/>
</dbReference>
<comment type="cofactor">
    <cofactor evidence="14">
        <name>Mg(2+)</name>
        <dbReference type="ChEBI" id="CHEBI:18420"/>
    </cofactor>
    <cofactor evidence="14">
        <name>Mn(2+)</name>
        <dbReference type="ChEBI" id="CHEBI:29035"/>
    </cofactor>
</comment>
<keyword evidence="17" id="KW-1185">Reference proteome</keyword>
<dbReference type="STRING" id="485917.Phep_3318"/>
<feature type="binding site" evidence="14">
    <location>
        <position position="424"/>
    </location>
    <ligand>
        <name>Zn(2+)</name>
        <dbReference type="ChEBI" id="CHEBI:29105"/>
    </ligand>
</feature>
<dbReference type="InterPro" id="IPR001679">
    <property type="entry name" value="DNA_ligase"/>
</dbReference>
<comment type="similarity">
    <text evidence="13 14">Belongs to the NAD-dependent DNA ligase family. LigA subfamily.</text>
</comment>
<dbReference type="Pfam" id="PF03120">
    <property type="entry name" value="OB_DNA_ligase"/>
    <property type="match status" value="1"/>
</dbReference>
<dbReference type="GO" id="GO:0003677">
    <property type="term" value="F:DNA binding"/>
    <property type="evidence" value="ECO:0007669"/>
    <property type="project" value="InterPro"/>
</dbReference>
<evidence type="ECO:0000256" key="6">
    <source>
        <dbReference type="ARBA" id="ARBA00022723"/>
    </source>
</evidence>
<feature type="binding site" evidence="14">
    <location>
        <begin position="83"/>
        <end position="84"/>
    </location>
    <ligand>
        <name>NAD(+)</name>
        <dbReference type="ChEBI" id="CHEBI:57540"/>
    </ligand>
</feature>
<dbReference type="InterPro" id="IPR004150">
    <property type="entry name" value="NAD_DNA_ligase_OB"/>
</dbReference>
<dbReference type="SUPFAM" id="SSF52113">
    <property type="entry name" value="BRCT domain"/>
    <property type="match status" value="1"/>
</dbReference>
<dbReference type="NCBIfam" id="TIGR00575">
    <property type="entry name" value="dnlj"/>
    <property type="match status" value="1"/>
</dbReference>
<dbReference type="Pfam" id="PF12826">
    <property type="entry name" value="HHH_2"/>
    <property type="match status" value="1"/>
</dbReference>